<evidence type="ECO:0000256" key="1">
    <source>
        <dbReference type="SAM" id="SignalP"/>
    </source>
</evidence>
<keyword evidence="3" id="KW-0808">Transferase</keyword>
<dbReference type="PANTHER" id="PTHR35340">
    <property type="entry name" value="PQQ ENZYME REPEAT PROTEIN-RELATED"/>
    <property type="match status" value="1"/>
</dbReference>
<dbReference type="InterPro" id="IPR053143">
    <property type="entry name" value="Arylsulfate_ST"/>
</dbReference>
<dbReference type="Gene3D" id="2.60.40.3100">
    <property type="entry name" value="Arylsulphate sulphotransferase monomer, N-terminal domain"/>
    <property type="match status" value="1"/>
</dbReference>
<accession>A0A553JH47</accession>
<feature type="domain" description="Arylsulfotransferase N-terminal" evidence="2">
    <location>
        <begin position="47"/>
        <end position="132"/>
    </location>
</feature>
<evidence type="ECO:0000259" key="2">
    <source>
        <dbReference type="Pfam" id="PF17425"/>
    </source>
</evidence>
<evidence type="ECO:0000313" key="3">
    <source>
        <dbReference type="EMBL" id="TRY11775.1"/>
    </source>
</evidence>
<protein>
    <submittedName>
        <fullName evidence="3">Aryl-sulfate sulfotransferase</fullName>
    </submittedName>
</protein>
<keyword evidence="1" id="KW-0732">Signal</keyword>
<dbReference type="PANTHER" id="PTHR35340:SF10">
    <property type="entry name" value="CYTOPLASMIC PROTEIN"/>
    <property type="match status" value="1"/>
</dbReference>
<dbReference type="AlphaFoldDB" id="A0A553JH47"/>
<name>A0A553JH47_SHEHA</name>
<dbReference type="EMBL" id="VKGK01000044">
    <property type="protein sequence ID" value="TRY11775.1"/>
    <property type="molecule type" value="Genomic_DNA"/>
</dbReference>
<gene>
    <name evidence="3" type="ORF">FN961_23265</name>
</gene>
<organism evidence="3 4">
    <name type="scientific">Shewanella hanedai</name>
    <name type="common">Alteromonas hanedai</name>
    <dbReference type="NCBI Taxonomy" id="25"/>
    <lineage>
        <taxon>Bacteria</taxon>
        <taxon>Pseudomonadati</taxon>
        <taxon>Pseudomonadota</taxon>
        <taxon>Gammaproteobacteria</taxon>
        <taxon>Alteromonadales</taxon>
        <taxon>Shewanellaceae</taxon>
        <taxon>Shewanella</taxon>
    </lineage>
</organism>
<comment type="caution">
    <text evidence="3">The sequence shown here is derived from an EMBL/GenBank/DDBJ whole genome shotgun (WGS) entry which is preliminary data.</text>
</comment>
<dbReference type="Proteomes" id="UP000318126">
    <property type="component" value="Unassembled WGS sequence"/>
</dbReference>
<feature type="chain" id="PRO_5021821904" evidence="1">
    <location>
        <begin position="28"/>
        <end position="586"/>
    </location>
</feature>
<feature type="signal peptide" evidence="1">
    <location>
        <begin position="1"/>
        <end position="27"/>
    </location>
</feature>
<dbReference type="InterPro" id="IPR010262">
    <property type="entry name" value="Arylsulfotransferase_bact"/>
</dbReference>
<dbReference type="Pfam" id="PF17425">
    <property type="entry name" value="Arylsulfotran_N"/>
    <property type="match status" value="1"/>
</dbReference>
<dbReference type="Pfam" id="PF05935">
    <property type="entry name" value="Arylsulfotrans"/>
    <property type="match status" value="1"/>
</dbReference>
<dbReference type="GO" id="GO:0004062">
    <property type="term" value="F:aryl sulfotransferase activity"/>
    <property type="evidence" value="ECO:0007669"/>
    <property type="project" value="InterPro"/>
</dbReference>
<evidence type="ECO:0000313" key="4">
    <source>
        <dbReference type="Proteomes" id="UP000318126"/>
    </source>
</evidence>
<sequence length="586" mass="65177">MNVKRLAICILLASGAMLSSVSQPAFAGGDLPGTSSSAVAQGQLGFVYVDPYKFSPLVALIDLGGKQISDVAVVVKGKGDKGIDITYQVGQTQLNTHDGIPIFGLYPDTLNTVDVEYTHAGKHVEETYRIRTSALPQIHIDGQDRSQYEYEVVTAKQGFEDRFYLVDGQVIPPNVRDHWDWHPTQNIIDTNGDVRWHIDASVIYDRPGGSMSFKQTSDGKLIFGQGLMFEQHPGFNAAYYAKYDFIGKPILKRALPRGFIGFSHEITEMPNGHLLLRVGKRDYVTRDGLKVDTVRDHVIEVDANGDVVKVWDFNQILNPLRDMVLKSLDMGAVCLNVDVSQAGKTKSVGQLANEPFGDVAGVGTGRNWLHINSIGYDSNDDSIIISSRHQSAVIKVGRDNEVKWILGTPAGWEGELASKVLTPVDKQGLALSCDDSGCEGEFDWSWTQHTAWPVNERGTVTVFDNGDGRGLKQPFFANDKYSRGVEYRVDMNRMTVEQVWEYGKARGYEWYSPITSITQWQSDHQTMFMASASAGLLEGDKAPEHWITEVDPETNEVKVEIKVKTLTKHEPGYRSTVVHPDRMFNQ</sequence>
<dbReference type="InterPro" id="IPR038477">
    <property type="entry name" value="ASST_N_sf"/>
</dbReference>
<proteinExistence type="predicted"/>
<dbReference type="RefSeq" id="WP_144042539.1">
    <property type="nucleotide sequence ID" value="NZ_BMPL01000050.1"/>
</dbReference>
<keyword evidence="4" id="KW-1185">Reference proteome</keyword>
<dbReference type="InterPro" id="IPR035391">
    <property type="entry name" value="Arylsulfotran_N"/>
</dbReference>
<reference evidence="4" key="1">
    <citation type="submission" date="2019-07" db="EMBL/GenBank/DDBJ databases">
        <title>Shewanella sp. YLB-08 draft genomic sequence.</title>
        <authorList>
            <person name="Yu L."/>
        </authorList>
    </citation>
    <scope>NUCLEOTIDE SEQUENCE [LARGE SCALE GENOMIC DNA]</scope>
    <source>
        <strain evidence="4">JCM 20706</strain>
    </source>
</reference>
<dbReference type="OrthoDB" id="304912at2"/>